<evidence type="ECO:0000313" key="3">
    <source>
        <dbReference type="Proteomes" id="UP001165190"/>
    </source>
</evidence>
<dbReference type="GO" id="GO:0033962">
    <property type="term" value="P:P-body assembly"/>
    <property type="evidence" value="ECO:0007669"/>
    <property type="project" value="TreeGrafter"/>
</dbReference>
<evidence type="ECO:0000256" key="1">
    <source>
        <dbReference type="SAM" id="MobiDB-lite"/>
    </source>
</evidence>
<dbReference type="EMBL" id="BSYR01000020">
    <property type="protein sequence ID" value="GMI85599.1"/>
    <property type="molecule type" value="Genomic_DNA"/>
</dbReference>
<name>A0A9W7HXS7_HIBTR</name>
<dbReference type="PANTHER" id="PTHR21551:SF24">
    <property type="entry name" value="PROTEIN PAT1 HOMOLOG 2"/>
    <property type="match status" value="1"/>
</dbReference>
<dbReference type="InterPro" id="IPR039900">
    <property type="entry name" value="Pat1-like"/>
</dbReference>
<dbReference type="OrthoDB" id="74835at2759"/>
<feature type="region of interest" description="Disordered" evidence="1">
    <location>
        <begin position="96"/>
        <end position="115"/>
    </location>
</feature>
<gene>
    <name evidence="2" type="ORF">HRI_002229100</name>
</gene>
<reference evidence="2" key="1">
    <citation type="submission" date="2023-05" db="EMBL/GenBank/DDBJ databases">
        <title>Genome and transcriptome analyses reveal genes involved in the formation of fine ridges on petal epidermal cells in Hibiscus trionum.</title>
        <authorList>
            <person name="Koshimizu S."/>
            <person name="Masuda S."/>
            <person name="Ishii T."/>
            <person name="Shirasu K."/>
            <person name="Hoshino A."/>
            <person name="Arita M."/>
        </authorList>
    </citation>
    <scope>NUCLEOTIDE SEQUENCE</scope>
    <source>
        <strain evidence="2">Hamamatsu line</strain>
    </source>
</reference>
<dbReference type="GO" id="GO:0000290">
    <property type="term" value="P:deadenylation-dependent decapping of nuclear-transcribed mRNA"/>
    <property type="evidence" value="ECO:0007669"/>
    <property type="project" value="InterPro"/>
</dbReference>
<organism evidence="2 3">
    <name type="scientific">Hibiscus trionum</name>
    <name type="common">Flower of an hour</name>
    <dbReference type="NCBI Taxonomy" id="183268"/>
    <lineage>
        <taxon>Eukaryota</taxon>
        <taxon>Viridiplantae</taxon>
        <taxon>Streptophyta</taxon>
        <taxon>Embryophyta</taxon>
        <taxon>Tracheophyta</taxon>
        <taxon>Spermatophyta</taxon>
        <taxon>Magnoliopsida</taxon>
        <taxon>eudicotyledons</taxon>
        <taxon>Gunneridae</taxon>
        <taxon>Pentapetalae</taxon>
        <taxon>rosids</taxon>
        <taxon>malvids</taxon>
        <taxon>Malvales</taxon>
        <taxon>Malvaceae</taxon>
        <taxon>Malvoideae</taxon>
        <taxon>Hibiscus</taxon>
    </lineage>
</organism>
<keyword evidence="3" id="KW-1185">Reference proteome</keyword>
<dbReference type="PANTHER" id="PTHR21551">
    <property type="entry name" value="TOPOISOMERASE II-ASSOCIATED PROTEIN PAT1"/>
    <property type="match status" value="1"/>
</dbReference>
<comment type="caution">
    <text evidence="2">The sequence shown here is derived from an EMBL/GenBank/DDBJ whole genome shotgun (WGS) entry which is preliminary data.</text>
</comment>
<dbReference type="GO" id="GO:0003723">
    <property type="term" value="F:RNA binding"/>
    <property type="evidence" value="ECO:0007669"/>
    <property type="project" value="TreeGrafter"/>
</dbReference>
<dbReference type="AlphaFoldDB" id="A0A9W7HXS7"/>
<proteinExistence type="predicted"/>
<accession>A0A9W7HXS7</accession>
<sequence length="115" mass="12510">MERTDGKLPNNFSQASSDNALFDASQYEFFGQNSMGEVDLGGLEDGEEDSPVFASVEDDEYHLFDRGEVPGLGSLSDMDDLASTFAKLNRVVTGPRNPGVIGDRSGSFSRESEYN</sequence>
<protein>
    <submittedName>
        <fullName evidence="2">PAT1 homolog 2</fullName>
    </submittedName>
</protein>
<evidence type="ECO:0000313" key="2">
    <source>
        <dbReference type="EMBL" id="GMI85599.1"/>
    </source>
</evidence>
<dbReference type="GO" id="GO:0000932">
    <property type="term" value="C:P-body"/>
    <property type="evidence" value="ECO:0007669"/>
    <property type="project" value="TreeGrafter"/>
</dbReference>
<dbReference type="Proteomes" id="UP001165190">
    <property type="component" value="Unassembled WGS sequence"/>
</dbReference>